<dbReference type="Gene3D" id="2.40.128.20">
    <property type="match status" value="1"/>
</dbReference>
<dbReference type="GO" id="GO:0006950">
    <property type="term" value="P:response to stress"/>
    <property type="evidence" value="ECO:0007669"/>
    <property type="project" value="UniProtKB-ARBA"/>
</dbReference>
<keyword evidence="2 4" id="KW-0449">Lipoprotein</keyword>
<dbReference type="Pfam" id="PF08212">
    <property type="entry name" value="Lipocalin_2"/>
    <property type="match status" value="1"/>
</dbReference>
<dbReference type="AlphaFoldDB" id="A0A217ED97"/>
<evidence type="ECO:0000259" key="3">
    <source>
        <dbReference type="Pfam" id="PF08212"/>
    </source>
</evidence>
<dbReference type="PANTHER" id="PTHR10612">
    <property type="entry name" value="APOLIPOPROTEIN D"/>
    <property type="match status" value="1"/>
</dbReference>
<dbReference type="CDD" id="cd19438">
    <property type="entry name" value="lipocalin_Blc-like"/>
    <property type="match status" value="1"/>
</dbReference>
<sequence>MKRKKLVTVTALAIGLATLAYRKKKHAEHRPHAVDQINLERYLGQWYEIAHLPNYFQKTSSTDTTASYRLNPDQTIAVKNRCLDPKGRVRIAQGTAYAQNKGKSELKVSFLPKGLKWLPCSKGDYWVLRIDPHYQTALVGDGAHKYLWLLSRTPTIAQDTYDSFIATAKEQGFPVEKLHRTQHTRSQ</sequence>
<evidence type="ECO:0000256" key="2">
    <source>
        <dbReference type="PIRNR" id="PIRNR036893"/>
    </source>
</evidence>
<comment type="subunit">
    <text evidence="2">Homodimer.</text>
</comment>
<reference evidence="5" key="1">
    <citation type="submission" date="2017-06" db="EMBL/GenBank/DDBJ databases">
        <authorList>
            <person name="Varghese N."/>
            <person name="Submissions S."/>
        </authorList>
    </citation>
    <scope>NUCLEOTIDE SEQUENCE [LARGE SCALE GENOMIC DNA]</scope>
    <source>
        <strain evidence="5">ANC 5114</strain>
    </source>
</reference>
<dbReference type="PANTHER" id="PTHR10612:SF34">
    <property type="entry name" value="APOLIPOPROTEIN D"/>
    <property type="match status" value="1"/>
</dbReference>
<keyword evidence="2" id="KW-0998">Cell outer membrane</keyword>
<dbReference type="Proteomes" id="UP000243463">
    <property type="component" value="Unassembled WGS sequence"/>
</dbReference>
<keyword evidence="2" id="KW-0446">Lipid-binding</keyword>
<evidence type="ECO:0000313" key="5">
    <source>
        <dbReference type="Proteomes" id="UP000243463"/>
    </source>
</evidence>
<name>A0A217ED97_9GAMM</name>
<dbReference type="PRINTS" id="PR01171">
    <property type="entry name" value="BCTLIPOCALIN"/>
</dbReference>
<comment type="subcellular location">
    <subcellularLocation>
        <location evidence="2">Cell outer membrane</location>
    </subcellularLocation>
</comment>
<dbReference type="InterPro" id="IPR002446">
    <property type="entry name" value="Lipocalin_bac"/>
</dbReference>
<evidence type="ECO:0000313" key="4">
    <source>
        <dbReference type="EMBL" id="SNQ28489.1"/>
    </source>
</evidence>
<organism evidence="4 5">
    <name type="scientific">Acinetobacter apis</name>
    <dbReference type="NCBI Taxonomy" id="1229165"/>
    <lineage>
        <taxon>Bacteria</taxon>
        <taxon>Pseudomonadati</taxon>
        <taxon>Pseudomonadota</taxon>
        <taxon>Gammaproteobacteria</taxon>
        <taxon>Moraxellales</taxon>
        <taxon>Moraxellaceae</taxon>
        <taxon>Acinetobacter</taxon>
    </lineage>
</organism>
<dbReference type="InterPro" id="IPR022271">
    <property type="entry name" value="Lipocalin_ApoD"/>
</dbReference>
<comment type="function">
    <text evidence="2">Involved in the storage or transport of lipids necessary for membrane maintenance under stressful conditions. Displays a binding preference for lysophospholipids.</text>
</comment>
<dbReference type="PROSITE" id="PS00213">
    <property type="entry name" value="LIPOCALIN"/>
    <property type="match status" value="1"/>
</dbReference>
<dbReference type="PIRSF" id="PIRSF036893">
    <property type="entry name" value="Lipocalin_ApoD"/>
    <property type="match status" value="1"/>
</dbReference>
<dbReference type="EMBL" id="FZLN01000001">
    <property type="protein sequence ID" value="SNQ28489.1"/>
    <property type="molecule type" value="Genomic_DNA"/>
</dbReference>
<dbReference type="GO" id="GO:0008289">
    <property type="term" value="F:lipid binding"/>
    <property type="evidence" value="ECO:0007669"/>
    <property type="project" value="UniProtKB-UniRule"/>
</dbReference>
<proteinExistence type="inferred from homology"/>
<dbReference type="InterPro" id="IPR047202">
    <property type="entry name" value="Lipocalin_Blc-like_dom"/>
</dbReference>
<dbReference type="InterPro" id="IPR022272">
    <property type="entry name" value="Lipocalin_CS"/>
</dbReference>
<dbReference type="SUPFAM" id="SSF50814">
    <property type="entry name" value="Lipocalins"/>
    <property type="match status" value="1"/>
</dbReference>
<dbReference type="GO" id="GO:0009279">
    <property type="term" value="C:cell outer membrane"/>
    <property type="evidence" value="ECO:0007669"/>
    <property type="project" value="UniProtKB-SubCell"/>
</dbReference>
<gene>
    <name evidence="4" type="ORF">SAMN05444584_0412</name>
</gene>
<protein>
    <recommendedName>
        <fullName evidence="2">Outer membrane lipoprotein Blc</fullName>
    </recommendedName>
</protein>
<dbReference type="InterPro" id="IPR000566">
    <property type="entry name" value="Lipocln_cytosolic_FA-bd_dom"/>
</dbReference>
<dbReference type="OrthoDB" id="9793905at2"/>
<accession>A0A217ED97</accession>
<keyword evidence="5" id="KW-1185">Reference proteome</keyword>
<evidence type="ECO:0000256" key="1">
    <source>
        <dbReference type="ARBA" id="ARBA00006889"/>
    </source>
</evidence>
<feature type="domain" description="Lipocalin/cytosolic fatty-acid binding" evidence="3">
    <location>
        <begin position="37"/>
        <end position="182"/>
    </location>
</feature>
<comment type="similarity">
    <text evidence="1 2">Belongs to the calycin superfamily. Lipocalin family.</text>
</comment>
<dbReference type="RefSeq" id="WP_088822534.1">
    <property type="nucleotide sequence ID" value="NZ_FZLN01000001.1"/>
</dbReference>
<keyword evidence="2" id="KW-0472">Membrane</keyword>
<dbReference type="InterPro" id="IPR012674">
    <property type="entry name" value="Calycin"/>
</dbReference>